<evidence type="ECO:0000313" key="2">
    <source>
        <dbReference type="Proteomes" id="UP001152523"/>
    </source>
</evidence>
<accession>A0AAV0DMP3</accession>
<sequence length="115" mass="13095">MYVHQNNQVIAWSLEMAAPSCWKKHVFPFPLEEGVLESESEFFSRPFITATPAGEILLLTLKGTPSLWVLLDKFGADPVWKEFRIRELAAIPTGIWKSSEVVVGQNIAQNRFYLD</sequence>
<comment type="caution">
    <text evidence="1">The sequence shown here is derived from an EMBL/GenBank/DDBJ whole genome shotgun (WGS) entry which is preliminary data.</text>
</comment>
<name>A0AAV0DMP3_9ASTE</name>
<dbReference type="Proteomes" id="UP001152523">
    <property type="component" value="Unassembled WGS sequence"/>
</dbReference>
<reference evidence="1" key="1">
    <citation type="submission" date="2022-07" db="EMBL/GenBank/DDBJ databases">
        <authorList>
            <person name="Macas J."/>
            <person name="Novak P."/>
            <person name="Neumann P."/>
        </authorList>
    </citation>
    <scope>NUCLEOTIDE SEQUENCE</scope>
</reference>
<dbReference type="EMBL" id="CAMAPF010000131">
    <property type="protein sequence ID" value="CAH9105382.1"/>
    <property type="molecule type" value="Genomic_DNA"/>
</dbReference>
<dbReference type="AlphaFoldDB" id="A0AAV0DMP3"/>
<organism evidence="1 2">
    <name type="scientific">Cuscuta epithymum</name>
    <dbReference type="NCBI Taxonomy" id="186058"/>
    <lineage>
        <taxon>Eukaryota</taxon>
        <taxon>Viridiplantae</taxon>
        <taxon>Streptophyta</taxon>
        <taxon>Embryophyta</taxon>
        <taxon>Tracheophyta</taxon>
        <taxon>Spermatophyta</taxon>
        <taxon>Magnoliopsida</taxon>
        <taxon>eudicotyledons</taxon>
        <taxon>Gunneridae</taxon>
        <taxon>Pentapetalae</taxon>
        <taxon>asterids</taxon>
        <taxon>lamiids</taxon>
        <taxon>Solanales</taxon>
        <taxon>Convolvulaceae</taxon>
        <taxon>Cuscuteae</taxon>
        <taxon>Cuscuta</taxon>
        <taxon>Cuscuta subgen. Cuscuta</taxon>
    </lineage>
</organism>
<gene>
    <name evidence="1" type="ORF">CEPIT_LOCUS17190</name>
</gene>
<evidence type="ECO:0008006" key="3">
    <source>
        <dbReference type="Google" id="ProtNLM"/>
    </source>
</evidence>
<proteinExistence type="predicted"/>
<evidence type="ECO:0000313" key="1">
    <source>
        <dbReference type="EMBL" id="CAH9105382.1"/>
    </source>
</evidence>
<protein>
    <recommendedName>
        <fullName evidence="3">F-box associated domain-containing protein</fullName>
    </recommendedName>
</protein>
<keyword evidence="2" id="KW-1185">Reference proteome</keyword>